<feature type="region of interest" description="Disordered" evidence="1">
    <location>
        <begin position="94"/>
        <end position="123"/>
    </location>
</feature>
<protein>
    <submittedName>
        <fullName evidence="2">Uncharacterized protein</fullName>
    </submittedName>
</protein>
<sequence>MHAHIHVLLDRVACDAYVSLGVSAYVCGCLPLHRGILAHSEEVYLCPDTTGRLYLAPDGGRSVGPAASSPRALPSAGQCARRLLLGAGQTDIRSGYGSQAGRQSGKHSSVGLSTGRSGNPRASSESTRRVLFYSVNPSACFLFLCGLLWSNLFGCLDGLVSSAAVFCASVGCSRIRSTHSSPLLSFSSSRSHKKAHLCGRLADGIEDDLSTCCSINARWGHFAVKRVELMLGRMVMVVLLVVTKAEVTMLST</sequence>
<proteinExistence type="predicted"/>
<gene>
    <name evidence="2" type="ORF">PXEA_LOCUS417</name>
</gene>
<dbReference type="AlphaFoldDB" id="A0A448WAD2"/>
<dbReference type="EMBL" id="CAAALY010000755">
    <property type="protein sequence ID" value="VEL06977.1"/>
    <property type="molecule type" value="Genomic_DNA"/>
</dbReference>
<accession>A0A448WAD2</accession>
<evidence type="ECO:0000256" key="1">
    <source>
        <dbReference type="SAM" id="MobiDB-lite"/>
    </source>
</evidence>
<evidence type="ECO:0000313" key="3">
    <source>
        <dbReference type="Proteomes" id="UP000784294"/>
    </source>
</evidence>
<reference evidence="2" key="1">
    <citation type="submission" date="2018-11" db="EMBL/GenBank/DDBJ databases">
        <authorList>
            <consortium name="Pathogen Informatics"/>
        </authorList>
    </citation>
    <scope>NUCLEOTIDE SEQUENCE</scope>
</reference>
<organism evidence="2 3">
    <name type="scientific">Protopolystoma xenopodis</name>
    <dbReference type="NCBI Taxonomy" id="117903"/>
    <lineage>
        <taxon>Eukaryota</taxon>
        <taxon>Metazoa</taxon>
        <taxon>Spiralia</taxon>
        <taxon>Lophotrochozoa</taxon>
        <taxon>Platyhelminthes</taxon>
        <taxon>Monogenea</taxon>
        <taxon>Polyopisthocotylea</taxon>
        <taxon>Polystomatidea</taxon>
        <taxon>Polystomatidae</taxon>
        <taxon>Protopolystoma</taxon>
    </lineage>
</organism>
<keyword evidence="3" id="KW-1185">Reference proteome</keyword>
<name>A0A448WAD2_9PLAT</name>
<comment type="caution">
    <text evidence="2">The sequence shown here is derived from an EMBL/GenBank/DDBJ whole genome shotgun (WGS) entry which is preliminary data.</text>
</comment>
<feature type="compositionally biased region" description="Polar residues" evidence="1">
    <location>
        <begin position="96"/>
        <end position="123"/>
    </location>
</feature>
<evidence type="ECO:0000313" key="2">
    <source>
        <dbReference type="EMBL" id="VEL06977.1"/>
    </source>
</evidence>
<dbReference type="Proteomes" id="UP000784294">
    <property type="component" value="Unassembled WGS sequence"/>
</dbReference>